<sequence length="178" mass="17917">MAAPPPTPTPDAVTNDELEVGALRDADPVLPGVFVVPVVVPVVPLFGVLGHVVVGGQSGGTEPLLFRPGDVEGGVGVAVGSPGSGGRDGRDGSPLRLFEPRFRVTLRSAAEAGPEAVAATAAASPPRTAAASNRRTEPVSGCGRGRRMGRSYAAGLRPILVVSLRTDDNRVSARGAAG</sequence>
<evidence type="ECO:0000313" key="2">
    <source>
        <dbReference type="EMBL" id="PZR82493.1"/>
    </source>
</evidence>
<feature type="compositionally biased region" description="Low complexity" evidence="1">
    <location>
        <begin position="115"/>
        <end position="133"/>
    </location>
</feature>
<organism evidence="2 3">
    <name type="scientific">Candidatus Aeolococcus gillhamiae</name>
    <dbReference type="NCBI Taxonomy" id="3127015"/>
    <lineage>
        <taxon>Bacteria</taxon>
        <taxon>Bacillati</taxon>
        <taxon>Candidatus Dormiibacterota</taxon>
        <taxon>Candidatus Dormibacteria</taxon>
        <taxon>Candidatus Aeolococcales</taxon>
        <taxon>Candidatus Aeolococcaceae</taxon>
        <taxon>Candidatus Aeolococcus</taxon>
    </lineage>
</organism>
<proteinExistence type="predicted"/>
<dbReference type="EMBL" id="QHBU01000070">
    <property type="protein sequence ID" value="PZR82493.1"/>
    <property type="molecule type" value="Genomic_DNA"/>
</dbReference>
<dbReference type="AlphaFoldDB" id="A0A2W5ZB05"/>
<accession>A0A2W5ZB05</accession>
<evidence type="ECO:0000313" key="3">
    <source>
        <dbReference type="Proteomes" id="UP000248724"/>
    </source>
</evidence>
<reference evidence="2 3" key="1">
    <citation type="journal article" date="2017" name="Nature">
        <title>Atmospheric trace gases support primary production in Antarctic desert surface soil.</title>
        <authorList>
            <person name="Ji M."/>
            <person name="Greening C."/>
            <person name="Vanwonterghem I."/>
            <person name="Carere C.R."/>
            <person name="Bay S.K."/>
            <person name="Steen J.A."/>
            <person name="Montgomery K."/>
            <person name="Lines T."/>
            <person name="Beardall J."/>
            <person name="van Dorst J."/>
            <person name="Snape I."/>
            <person name="Stott M.B."/>
            <person name="Hugenholtz P."/>
            <person name="Ferrari B.C."/>
        </authorList>
    </citation>
    <scope>NUCLEOTIDE SEQUENCE [LARGE SCALE GENOMIC DNA]</scope>
    <source>
        <strain evidence="2">RRmetagenome_bin12</strain>
    </source>
</reference>
<name>A0A2W5ZB05_9BACT</name>
<dbReference type="Proteomes" id="UP000248724">
    <property type="component" value="Unassembled WGS sequence"/>
</dbReference>
<protein>
    <submittedName>
        <fullName evidence="2">Uncharacterized protein</fullName>
    </submittedName>
</protein>
<feature type="region of interest" description="Disordered" evidence="1">
    <location>
        <begin position="115"/>
        <end position="148"/>
    </location>
</feature>
<comment type="caution">
    <text evidence="2">The sequence shown here is derived from an EMBL/GenBank/DDBJ whole genome shotgun (WGS) entry which is preliminary data.</text>
</comment>
<evidence type="ECO:0000256" key="1">
    <source>
        <dbReference type="SAM" id="MobiDB-lite"/>
    </source>
</evidence>
<gene>
    <name evidence="2" type="ORF">DLM65_03620</name>
</gene>